<evidence type="ECO:0000313" key="1">
    <source>
        <dbReference type="EMBL" id="KAD4585312.1"/>
    </source>
</evidence>
<accession>A0A5N6NBU0</accession>
<name>A0A5N6NBU0_9ASTR</name>
<dbReference type="AlphaFoldDB" id="A0A5N6NBU0"/>
<proteinExistence type="predicted"/>
<gene>
    <name evidence="1" type="ORF">E3N88_22913</name>
</gene>
<sequence>MEDELDGSDSLPSPVAKDIIIIVIDELELKINMNDHKFEDKDYRFMVNLAESRNGMDLAETRPSALVTESWVGGLNC</sequence>
<protein>
    <submittedName>
        <fullName evidence="1">Uncharacterized protein</fullName>
    </submittedName>
</protein>
<comment type="caution">
    <text evidence="1">The sequence shown here is derived from an EMBL/GenBank/DDBJ whole genome shotgun (WGS) entry which is preliminary data.</text>
</comment>
<reference evidence="1 2" key="1">
    <citation type="submission" date="2019-05" db="EMBL/GenBank/DDBJ databases">
        <title>Mikania micrantha, genome provides insights into the molecular mechanism of rapid growth.</title>
        <authorList>
            <person name="Liu B."/>
        </authorList>
    </citation>
    <scope>NUCLEOTIDE SEQUENCE [LARGE SCALE GENOMIC DNA]</scope>
    <source>
        <strain evidence="1">NLD-2019</strain>
        <tissue evidence="1">Leaf</tissue>
    </source>
</reference>
<dbReference type="EMBL" id="SZYD01000012">
    <property type="protein sequence ID" value="KAD4585312.1"/>
    <property type="molecule type" value="Genomic_DNA"/>
</dbReference>
<organism evidence="1 2">
    <name type="scientific">Mikania micrantha</name>
    <name type="common">bitter vine</name>
    <dbReference type="NCBI Taxonomy" id="192012"/>
    <lineage>
        <taxon>Eukaryota</taxon>
        <taxon>Viridiplantae</taxon>
        <taxon>Streptophyta</taxon>
        <taxon>Embryophyta</taxon>
        <taxon>Tracheophyta</taxon>
        <taxon>Spermatophyta</taxon>
        <taxon>Magnoliopsida</taxon>
        <taxon>eudicotyledons</taxon>
        <taxon>Gunneridae</taxon>
        <taxon>Pentapetalae</taxon>
        <taxon>asterids</taxon>
        <taxon>campanulids</taxon>
        <taxon>Asterales</taxon>
        <taxon>Asteraceae</taxon>
        <taxon>Asteroideae</taxon>
        <taxon>Heliantheae alliance</taxon>
        <taxon>Eupatorieae</taxon>
        <taxon>Mikania</taxon>
    </lineage>
</organism>
<evidence type="ECO:0000313" key="2">
    <source>
        <dbReference type="Proteomes" id="UP000326396"/>
    </source>
</evidence>
<dbReference type="Proteomes" id="UP000326396">
    <property type="component" value="Linkage Group LG2"/>
</dbReference>
<keyword evidence="2" id="KW-1185">Reference proteome</keyword>